<proteinExistence type="predicted"/>
<evidence type="ECO:0000313" key="1">
    <source>
        <dbReference type="EMBL" id="MED6114209.1"/>
    </source>
</evidence>
<reference evidence="1 2" key="1">
    <citation type="journal article" date="2023" name="Plants (Basel)">
        <title>Bridging the Gap: Combining Genomics and Transcriptomics Approaches to Understand Stylosanthes scabra, an Orphan Legume from the Brazilian Caatinga.</title>
        <authorList>
            <person name="Ferreira-Neto J.R.C."/>
            <person name="da Silva M.D."/>
            <person name="Binneck E."/>
            <person name="de Melo N.F."/>
            <person name="da Silva R.H."/>
            <person name="de Melo A.L.T.M."/>
            <person name="Pandolfi V."/>
            <person name="Bustamante F.O."/>
            <person name="Brasileiro-Vidal A.C."/>
            <person name="Benko-Iseppon A.M."/>
        </authorList>
    </citation>
    <scope>NUCLEOTIDE SEQUENCE [LARGE SCALE GENOMIC DNA]</scope>
    <source>
        <tissue evidence="1">Leaves</tissue>
    </source>
</reference>
<comment type="caution">
    <text evidence="1">The sequence shown here is derived from an EMBL/GenBank/DDBJ whole genome shotgun (WGS) entry which is preliminary data.</text>
</comment>
<dbReference type="Proteomes" id="UP001341840">
    <property type="component" value="Unassembled WGS sequence"/>
</dbReference>
<protein>
    <submittedName>
        <fullName evidence="1">Uncharacterized protein</fullName>
    </submittedName>
</protein>
<keyword evidence="2" id="KW-1185">Reference proteome</keyword>
<organism evidence="1 2">
    <name type="scientific">Stylosanthes scabra</name>
    <dbReference type="NCBI Taxonomy" id="79078"/>
    <lineage>
        <taxon>Eukaryota</taxon>
        <taxon>Viridiplantae</taxon>
        <taxon>Streptophyta</taxon>
        <taxon>Embryophyta</taxon>
        <taxon>Tracheophyta</taxon>
        <taxon>Spermatophyta</taxon>
        <taxon>Magnoliopsida</taxon>
        <taxon>eudicotyledons</taxon>
        <taxon>Gunneridae</taxon>
        <taxon>Pentapetalae</taxon>
        <taxon>rosids</taxon>
        <taxon>fabids</taxon>
        <taxon>Fabales</taxon>
        <taxon>Fabaceae</taxon>
        <taxon>Papilionoideae</taxon>
        <taxon>50 kb inversion clade</taxon>
        <taxon>dalbergioids sensu lato</taxon>
        <taxon>Dalbergieae</taxon>
        <taxon>Pterocarpus clade</taxon>
        <taxon>Stylosanthes</taxon>
    </lineage>
</organism>
<sequence length="142" mass="15852">MPNLDSEILSQSFFSQDETPLKRINDTLKKRAEVINQDFSDNLVNHITEANRSKVFHKSRRVYVRNEDNQSIKSSSINLVPLECPSNNVPNIHADNIPVSLEEDHLNPSGPGALKEFMSNTALRTSSIATGTVKAQHASLLR</sequence>
<accession>A0ABU6QR59</accession>
<dbReference type="EMBL" id="JASCZI010001072">
    <property type="protein sequence ID" value="MED6114209.1"/>
    <property type="molecule type" value="Genomic_DNA"/>
</dbReference>
<evidence type="ECO:0000313" key="2">
    <source>
        <dbReference type="Proteomes" id="UP001341840"/>
    </source>
</evidence>
<name>A0ABU6QR59_9FABA</name>
<gene>
    <name evidence="1" type="ORF">PIB30_078165</name>
</gene>